<protein>
    <submittedName>
        <fullName evidence="1">Uncharacterized protein</fullName>
    </submittedName>
</protein>
<evidence type="ECO:0000313" key="1">
    <source>
        <dbReference type="EMBL" id="RVU70042.1"/>
    </source>
</evidence>
<dbReference type="Proteomes" id="UP000288291">
    <property type="component" value="Unassembled WGS sequence"/>
</dbReference>
<reference evidence="1 2" key="1">
    <citation type="submission" date="2018-12" db="EMBL/GenBank/DDBJ databases">
        <authorList>
            <person name="Meng J."/>
        </authorList>
    </citation>
    <scope>NUCLEOTIDE SEQUENCE [LARGE SCALE GENOMIC DNA]</scope>
    <source>
        <strain evidence="1 2">HT111-2</strain>
    </source>
</reference>
<comment type="caution">
    <text evidence="1">The sequence shown here is derived from an EMBL/GenBank/DDBJ whole genome shotgun (WGS) entry which is preliminary data.</text>
</comment>
<organism evidence="1 2">
    <name type="scientific">Lactobacillus xujianguonis</name>
    <dbReference type="NCBI Taxonomy" id="2495899"/>
    <lineage>
        <taxon>Bacteria</taxon>
        <taxon>Bacillati</taxon>
        <taxon>Bacillota</taxon>
        <taxon>Bacilli</taxon>
        <taxon>Lactobacillales</taxon>
        <taxon>Lactobacillaceae</taxon>
        <taxon>Lactobacillus</taxon>
    </lineage>
</organism>
<dbReference type="EMBL" id="RXIA01000033">
    <property type="protein sequence ID" value="RVU70042.1"/>
    <property type="molecule type" value="Genomic_DNA"/>
</dbReference>
<dbReference type="RefSeq" id="WP_103662497.1">
    <property type="nucleotide sequence ID" value="NZ_ML136901.1"/>
</dbReference>
<dbReference type="AlphaFoldDB" id="A0A437ST68"/>
<sequence>MSSGLKKLINDLSYGVDVALDDVNALADKYNLSSEEKQLLNSKDEDDLKQLGLKKKESQIVLSYNHSCLCGPHTLPTYLVSDGKEASKA</sequence>
<keyword evidence="2" id="KW-1185">Reference proteome</keyword>
<evidence type="ECO:0000313" key="2">
    <source>
        <dbReference type="Proteomes" id="UP000288291"/>
    </source>
</evidence>
<proteinExistence type="predicted"/>
<gene>
    <name evidence="1" type="ORF">EJK17_09670</name>
</gene>
<accession>A0A437ST68</accession>
<name>A0A437ST68_9LACO</name>